<dbReference type="InterPro" id="IPR011059">
    <property type="entry name" value="Metal-dep_hydrolase_composite"/>
</dbReference>
<evidence type="ECO:0000256" key="2">
    <source>
        <dbReference type="ARBA" id="ARBA00022723"/>
    </source>
</evidence>
<feature type="binding site" evidence="7">
    <location>
        <position position="157"/>
    </location>
    <ligand>
        <name>Zn(2+)</name>
        <dbReference type="ChEBI" id="CHEBI:29105"/>
    </ligand>
</feature>
<reference evidence="10 11" key="1">
    <citation type="journal article" date="2011" name="J. Biotechnol.">
        <title>The complete genome sequence of the dominant Sinorhizobium meliloti field isolate SM11 extends the S. meliloti pan-genome.</title>
        <authorList>
            <person name="Schneiker-Bekel S."/>
            <person name="Wibberg D."/>
            <person name="Bekel T."/>
            <person name="Blom J."/>
            <person name="Linke B."/>
            <person name="Neuweger H."/>
            <person name="Stiens M."/>
            <person name="Vorholter F.J."/>
            <person name="Weidner S."/>
            <person name="Goesmann A."/>
            <person name="Puhler A."/>
            <person name="Schluter A."/>
        </authorList>
    </citation>
    <scope>NUCLEOTIDE SEQUENCE [LARGE SCALE GENOMIC DNA]</scope>
    <source>
        <strain evidence="10 11">SM11</strain>
        <plasmid evidence="11">pSmeSM11d</plasmid>
    </source>
</reference>
<feature type="binding site" evidence="7">
    <location>
        <position position="157"/>
    </location>
    <ligand>
        <name>Fe(3+)</name>
        <dbReference type="ChEBI" id="CHEBI:29034"/>
    </ligand>
</feature>
<evidence type="ECO:0000256" key="5">
    <source>
        <dbReference type="ARBA" id="ARBA00022833"/>
    </source>
</evidence>
<evidence type="ECO:0000256" key="1">
    <source>
        <dbReference type="ARBA" id="ARBA00012864"/>
    </source>
</evidence>
<keyword evidence="2 7" id="KW-0479">Metal-binding</keyword>
<dbReference type="SUPFAM" id="SSF51556">
    <property type="entry name" value="Metallo-dependent hydrolases"/>
    <property type="match status" value="1"/>
</dbReference>
<feature type="binding site" evidence="7">
    <location>
        <position position="404"/>
    </location>
    <ligand>
        <name>N-formimidoyl-L-glutamate</name>
        <dbReference type="ChEBI" id="CHEBI:58928"/>
    </ligand>
</feature>
<dbReference type="HAMAP" id="MF_00372">
    <property type="entry name" value="HutI"/>
    <property type="match status" value="1"/>
</dbReference>
<accession>F7XGB8</accession>
<dbReference type="InterPro" id="IPR005920">
    <property type="entry name" value="HutI"/>
</dbReference>
<feature type="binding site" evidence="7">
    <location>
        <position position="402"/>
    </location>
    <ligand>
        <name>Zn(2+)</name>
        <dbReference type="ChEBI" id="CHEBI:29105"/>
    </ligand>
</feature>
<dbReference type="GO" id="GO:0008270">
    <property type="term" value="F:zinc ion binding"/>
    <property type="evidence" value="ECO:0007669"/>
    <property type="project" value="UniProtKB-UniRule"/>
</dbReference>
<feature type="binding site" evidence="7">
    <location>
        <position position="229"/>
    </location>
    <ligand>
        <name>4-imidazolone-5-propanoate</name>
        <dbReference type="ChEBI" id="CHEBI:77893"/>
    </ligand>
</feature>
<evidence type="ECO:0000256" key="4">
    <source>
        <dbReference type="ARBA" id="ARBA00022808"/>
    </source>
</evidence>
<dbReference type="GO" id="GO:0005737">
    <property type="term" value="C:cytoplasm"/>
    <property type="evidence" value="ECO:0007669"/>
    <property type="project" value="UniProtKB-SubCell"/>
</dbReference>
<keyword evidence="4 7" id="KW-0369">Histidine metabolism</keyword>
<dbReference type="GO" id="GO:0019557">
    <property type="term" value="P:L-histidine catabolic process to glutamate and formate"/>
    <property type="evidence" value="ECO:0007669"/>
    <property type="project" value="UniProtKB-UniPathway"/>
</dbReference>
<evidence type="ECO:0000313" key="10">
    <source>
        <dbReference type="EMBL" id="AEH83594.1"/>
    </source>
</evidence>
<dbReference type="NCBIfam" id="TIGR01224">
    <property type="entry name" value="hutI"/>
    <property type="match status" value="1"/>
</dbReference>
<dbReference type="HOGENOM" id="CLU_041647_0_0_5"/>
<feature type="region of interest" description="Disordered" evidence="8">
    <location>
        <begin position="1"/>
        <end position="31"/>
    </location>
</feature>
<keyword evidence="5 7" id="KW-0862">Zinc</keyword>
<gene>
    <name evidence="7 10" type="primary">hutI</name>
    <name evidence="10" type="ordered locus">SM11_pD0762</name>
</gene>
<dbReference type="PATRIC" id="fig|707241.3.peg.6451"/>
<keyword evidence="10" id="KW-0614">Plasmid</keyword>
<comment type="subcellular location">
    <subcellularLocation>
        <location evidence="7">Cytoplasm</location>
    </subcellularLocation>
</comment>
<dbReference type="GO" id="GO:0050480">
    <property type="term" value="F:imidazolonepropionase activity"/>
    <property type="evidence" value="ECO:0007669"/>
    <property type="project" value="UniProtKB-UniRule"/>
</dbReference>
<evidence type="ECO:0000256" key="8">
    <source>
        <dbReference type="SAM" id="MobiDB-lite"/>
    </source>
</evidence>
<feature type="binding site" evidence="7">
    <location>
        <position position="327"/>
    </location>
    <ligand>
        <name>Zn(2+)</name>
        <dbReference type="ChEBI" id="CHEBI:29105"/>
    </ligand>
</feature>
<keyword evidence="3 7" id="KW-0378">Hydrolase</keyword>
<feature type="binding site" evidence="7">
    <location>
        <position position="229"/>
    </location>
    <ligand>
        <name>N-formimidoyl-L-glutamate</name>
        <dbReference type="ChEBI" id="CHEBI:58928"/>
    </ligand>
</feature>
<dbReference type="KEGG" id="smx:SM11_pD0762"/>
<protein>
    <recommendedName>
        <fullName evidence="1 7">Imidazolonepropionase</fullName>
        <ecNumber evidence="1 7">3.5.2.7</ecNumber>
    </recommendedName>
    <alternativeName>
        <fullName evidence="7">Imidazolone-5-propionate hydrolase</fullName>
    </alternativeName>
</protein>
<dbReference type="Gene3D" id="3.20.20.140">
    <property type="entry name" value="Metal-dependent hydrolases"/>
    <property type="match status" value="1"/>
</dbReference>
<name>F7XGB8_SINMM</name>
<comment type="similarity">
    <text evidence="7">Belongs to the metallo-dependent hydrolases superfamily. HutI family.</text>
</comment>
<evidence type="ECO:0000256" key="3">
    <source>
        <dbReference type="ARBA" id="ARBA00022801"/>
    </source>
</evidence>
<dbReference type="EC" id="3.5.2.7" evidence="1 7"/>
<feature type="domain" description="Amidohydrolase-related" evidence="9">
    <location>
        <begin position="148"/>
        <end position="465"/>
    </location>
</feature>
<feature type="binding site" evidence="7">
    <location>
        <position position="166"/>
    </location>
    <ligand>
        <name>4-imidazolone-5-propanoate</name>
        <dbReference type="ChEBI" id="CHEBI:77893"/>
    </ligand>
</feature>
<dbReference type="UniPathway" id="UPA00379">
    <property type="reaction ID" value="UER00551"/>
</dbReference>
<dbReference type="Proteomes" id="UP000009045">
    <property type="component" value="Plasmid pSmeSM11d"/>
</dbReference>
<dbReference type="GO" id="GO:0005506">
    <property type="term" value="F:iron ion binding"/>
    <property type="evidence" value="ECO:0007669"/>
    <property type="project" value="UniProtKB-UniRule"/>
</dbReference>
<feature type="binding site" evidence="7">
    <location>
        <position position="402"/>
    </location>
    <ligand>
        <name>Fe(3+)</name>
        <dbReference type="ChEBI" id="CHEBI:29034"/>
    </ligand>
</feature>
<dbReference type="AlphaFoldDB" id="F7XGB8"/>
<feature type="binding site" evidence="7">
    <location>
        <position position="407"/>
    </location>
    <ligand>
        <name>4-imidazolone-5-propanoate</name>
        <dbReference type="ChEBI" id="CHEBI:77893"/>
    </ligand>
</feature>
<dbReference type="GO" id="GO:0019556">
    <property type="term" value="P:L-histidine catabolic process to glutamate and formamide"/>
    <property type="evidence" value="ECO:0007669"/>
    <property type="project" value="UniProtKB-UniRule"/>
</dbReference>
<comment type="cofactor">
    <cofactor evidence="7">
        <name>Zn(2+)</name>
        <dbReference type="ChEBI" id="CHEBI:29105"/>
    </cofactor>
    <cofactor evidence="7">
        <name>Fe(3+)</name>
        <dbReference type="ChEBI" id="CHEBI:29034"/>
    </cofactor>
    <text evidence="7">Binds 1 zinc or iron ion per subunit.</text>
</comment>
<feature type="binding site" evidence="7">
    <location>
        <position position="262"/>
    </location>
    <ligand>
        <name>4-imidazolone-5-propanoate</name>
        <dbReference type="ChEBI" id="CHEBI:77893"/>
    </ligand>
</feature>
<comment type="catalytic activity">
    <reaction evidence="7">
        <text>4-imidazolone-5-propanoate + H2O = N-formimidoyl-L-glutamate</text>
        <dbReference type="Rhea" id="RHEA:23660"/>
        <dbReference type="ChEBI" id="CHEBI:15377"/>
        <dbReference type="ChEBI" id="CHEBI:58928"/>
        <dbReference type="ChEBI" id="CHEBI:77893"/>
        <dbReference type="EC" id="3.5.2.7"/>
    </reaction>
</comment>
<dbReference type="InterPro" id="IPR032466">
    <property type="entry name" value="Metal_Hydrolase"/>
</dbReference>
<feature type="binding site" evidence="7">
    <location>
        <position position="406"/>
    </location>
    <ligand>
        <name>N-formimidoyl-L-glutamate</name>
        <dbReference type="ChEBI" id="CHEBI:58928"/>
    </ligand>
</feature>
<evidence type="ECO:0000259" key="9">
    <source>
        <dbReference type="Pfam" id="PF01979"/>
    </source>
</evidence>
<dbReference type="InterPro" id="IPR006680">
    <property type="entry name" value="Amidohydro-rel"/>
</dbReference>
<geneLocation type="plasmid" evidence="10 11">
    <name>pSmeSM11d</name>
</geneLocation>
<keyword evidence="7" id="KW-0963">Cytoplasm</keyword>
<keyword evidence="6 7" id="KW-0408">Iron</keyword>
<dbReference type="PANTHER" id="PTHR42752">
    <property type="entry name" value="IMIDAZOLONEPROPIONASE"/>
    <property type="match status" value="1"/>
</dbReference>
<dbReference type="PANTHER" id="PTHR42752:SF1">
    <property type="entry name" value="IMIDAZOLONEPROPIONASE-RELATED"/>
    <property type="match status" value="1"/>
</dbReference>
<evidence type="ECO:0000313" key="11">
    <source>
        <dbReference type="Proteomes" id="UP000009045"/>
    </source>
</evidence>
<dbReference type="EMBL" id="CP001832">
    <property type="protein sequence ID" value="AEH83594.1"/>
    <property type="molecule type" value="Genomic_DNA"/>
</dbReference>
<comment type="pathway">
    <text evidence="7">Amino-acid degradation; L-histidine degradation into L-glutamate; N-formimidoyl-L-glutamate from L-histidine: step 3/3.</text>
</comment>
<evidence type="ECO:0000256" key="6">
    <source>
        <dbReference type="ARBA" id="ARBA00023004"/>
    </source>
</evidence>
<feature type="binding site" evidence="7">
    <location>
        <position position="159"/>
    </location>
    <ligand>
        <name>Zn(2+)</name>
        <dbReference type="ChEBI" id="CHEBI:29105"/>
    </ligand>
</feature>
<evidence type="ECO:0000256" key="7">
    <source>
        <dbReference type="HAMAP-Rule" id="MF_00372"/>
    </source>
</evidence>
<dbReference type="FunFam" id="3.20.20.140:FF:000007">
    <property type="entry name" value="Imidazolonepropionase"/>
    <property type="match status" value="1"/>
</dbReference>
<dbReference type="SUPFAM" id="SSF51338">
    <property type="entry name" value="Composite domain of metallo-dependent hydrolases"/>
    <property type="match status" value="1"/>
</dbReference>
<feature type="binding site" evidence="7">
    <location>
        <position position="159"/>
    </location>
    <ligand>
        <name>Fe(3+)</name>
        <dbReference type="ChEBI" id="CHEBI:29034"/>
    </ligand>
</feature>
<sequence>MPSVSPASPDLNSSNRPVRTRMPGGVAGARSQRPPPMPILFPCFWPAAPIALSHGSYFSLVIAGIMYIHYWRRRAVPMDGNENPNPARTSLWRNARLATLREELGPLGIIEDGVIAVRGERIVYAGPEAGLPSELARADQVFDCEGRWVTPALIDCHTHIVHGGNRAREFQLRLEGATYEEIARAGGGIASTVEATNALSVEALVEAALPRLDTLLAEGVSTVEVKSGYGLNVEAELKMLRAARRLESLRPVRIVTSYLAAHATPPEFRGRNGDYIAEVVLPGLTAAHAEGLADAVDGFCEGIAFSPAEIASVFDRAKSLGLPVKLHAEQLSDLGGAKLAASYGALSADHLEYLDAAGAAAMAKAGTVAVLLPGAFYTLREKQLPPVEALREAGTRIAIATDCNPGTSPLTSLLLTLNMSATLFRLTLEECLAGVTREAARALGILGETGTIEAGKSADLAIWNIDQPAELIYRIGFNPLRERIFKGERILR</sequence>
<proteinExistence type="inferred from homology"/>
<feature type="binding site" evidence="7">
    <location>
        <position position="327"/>
    </location>
    <ligand>
        <name>Fe(3+)</name>
        <dbReference type="ChEBI" id="CHEBI:29034"/>
    </ligand>
</feature>
<feature type="binding site" evidence="7">
    <location>
        <position position="330"/>
    </location>
    <ligand>
        <name>4-imidazolone-5-propanoate</name>
        <dbReference type="ChEBI" id="CHEBI:77893"/>
    </ligand>
</feature>
<comment type="function">
    <text evidence="7">Catalyzes the hydrolytic cleavage of the carbon-nitrogen bond in imidazolone-5-propanoate to yield N-formimidoyl-L-glutamate. It is the third step in the universal histidine degradation pathway.</text>
</comment>
<organism evidence="10 11">
    <name type="scientific">Sinorhizobium meliloti (strain SM11)</name>
    <dbReference type="NCBI Taxonomy" id="707241"/>
    <lineage>
        <taxon>Bacteria</taxon>
        <taxon>Pseudomonadati</taxon>
        <taxon>Pseudomonadota</taxon>
        <taxon>Alphaproteobacteria</taxon>
        <taxon>Hyphomicrobiales</taxon>
        <taxon>Rhizobiaceae</taxon>
        <taxon>Sinorhizobium/Ensifer group</taxon>
        <taxon>Sinorhizobium</taxon>
    </lineage>
</organism>
<dbReference type="Pfam" id="PF01979">
    <property type="entry name" value="Amidohydro_1"/>
    <property type="match status" value="1"/>
</dbReference>
<dbReference type="Gene3D" id="2.30.40.10">
    <property type="entry name" value="Urease, subunit C, domain 1"/>
    <property type="match status" value="1"/>
</dbReference>